<dbReference type="PANTHER" id="PTHR30292">
    <property type="entry name" value="UNCHARACTERIZED PROTEIN YBGL-RELATED"/>
    <property type="match status" value="1"/>
</dbReference>
<protein>
    <submittedName>
        <fullName evidence="1">5-oxoprolinase (ATP-hydrolysing) subunit A</fullName>
        <ecNumber evidence="1">3.5.2.9</ecNumber>
    </submittedName>
</protein>
<gene>
    <name evidence="1" type="ORF">MARGE09_P1826</name>
</gene>
<dbReference type="Pfam" id="PF03746">
    <property type="entry name" value="LamB_YcsF"/>
    <property type="match status" value="1"/>
</dbReference>
<dbReference type="EMBL" id="AP023086">
    <property type="protein sequence ID" value="BCD97625.1"/>
    <property type="molecule type" value="Genomic_DNA"/>
</dbReference>
<dbReference type="SUPFAM" id="SSF88713">
    <property type="entry name" value="Glycoside hydrolase/deacetylase"/>
    <property type="match status" value="1"/>
</dbReference>
<keyword evidence="1" id="KW-0378">Hydrolase</keyword>
<dbReference type="GO" id="GO:0005975">
    <property type="term" value="P:carbohydrate metabolic process"/>
    <property type="evidence" value="ECO:0007669"/>
    <property type="project" value="InterPro"/>
</dbReference>
<reference evidence="1 2" key="1">
    <citation type="journal article" date="2022" name="IScience">
        <title>An ultrasensitive nanofiber-based assay for enzymatic hydrolysis and deep-sea microbial degradation of cellulose.</title>
        <authorList>
            <person name="Tsudome M."/>
            <person name="Tachioka M."/>
            <person name="Miyazaki M."/>
            <person name="Uchimura K."/>
            <person name="Tsuda M."/>
            <person name="Takaki Y."/>
            <person name="Deguchi S."/>
        </authorList>
    </citation>
    <scope>NUCLEOTIDE SEQUENCE [LARGE SCALE GENOMIC DNA]</scope>
    <source>
        <strain evidence="1 2">GE09</strain>
    </source>
</reference>
<dbReference type="GO" id="GO:0017168">
    <property type="term" value="F:5-oxoprolinase (ATP-hydrolyzing) activity"/>
    <property type="evidence" value="ECO:0007669"/>
    <property type="project" value="UniProtKB-EC"/>
</dbReference>
<evidence type="ECO:0000313" key="2">
    <source>
        <dbReference type="Proteomes" id="UP001320119"/>
    </source>
</evidence>
<dbReference type="PANTHER" id="PTHR30292:SF0">
    <property type="entry name" value="5-OXOPROLINASE SUBUNIT A"/>
    <property type="match status" value="1"/>
</dbReference>
<dbReference type="EC" id="3.5.2.9" evidence="1"/>
<dbReference type="InterPro" id="IPR005501">
    <property type="entry name" value="LamB/YcsF/PxpA-like"/>
</dbReference>
<keyword evidence="2" id="KW-1185">Reference proteome</keyword>
<dbReference type="RefSeq" id="WP_236987089.1">
    <property type="nucleotide sequence ID" value="NZ_AP023086.1"/>
</dbReference>
<dbReference type="CDD" id="cd10801">
    <property type="entry name" value="LamB_YcsF_like_1"/>
    <property type="match status" value="1"/>
</dbReference>
<dbReference type="Gene3D" id="3.20.20.370">
    <property type="entry name" value="Glycoside hydrolase/deacetylase"/>
    <property type="match status" value="1"/>
</dbReference>
<evidence type="ECO:0000313" key="1">
    <source>
        <dbReference type="EMBL" id="BCD97625.1"/>
    </source>
</evidence>
<name>A0AAN1WHH6_9GAMM</name>
<dbReference type="InterPro" id="IPR011330">
    <property type="entry name" value="Glyco_hydro/deAcase_b/a-brl"/>
</dbReference>
<dbReference type="NCBIfam" id="NF003816">
    <property type="entry name" value="PRK05406.1-5"/>
    <property type="match status" value="1"/>
</dbReference>
<sequence>MPSLSLPLNCDLGEGLSAIDAAIMPYIDWANIACGGHAGNDSTMMKTLTLAKQHNVTIGAHPSYPDRENFGRISMDISARALALSLLEQVKALTLNASKLNIPIGYIKPHGALYNDCTKPQVLETVISVAKQLDLPLMLLAGQEEISNACKQAGVKLIREAFADRRYDENGRLVARAQPDALLDYNESLQQVRQLQSRQVATPSGKLRPLICDTLCIHSDTSGAIGTAKAIKQQLSL</sequence>
<proteinExistence type="predicted"/>
<organism evidence="1 2">
    <name type="scientific">Marinagarivorans cellulosilyticus</name>
    <dbReference type="NCBI Taxonomy" id="2721545"/>
    <lineage>
        <taxon>Bacteria</taxon>
        <taxon>Pseudomonadati</taxon>
        <taxon>Pseudomonadota</taxon>
        <taxon>Gammaproteobacteria</taxon>
        <taxon>Cellvibrionales</taxon>
        <taxon>Cellvibrionaceae</taxon>
        <taxon>Marinagarivorans</taxon>
    </lineage>
</organism>
<dbReference type="AlphaFoldDB" id="A0AAN1WHH6"/>
<accession>A0AAN1WHH6</accession>
<dbReference type="KEGG" id="marq:MARGE09_P1826"/>
<dbReference type="Proteomes" id="UP001320119">
    <property type="component" value="Chromosome"/>
</dbReference>